<dbReference type="RefSeq" id="WP_380939332.1">
    <property type="nucleotide sequence ID" value="NZ_JBHUFC010000002.1"/>
</dbReference>
<sequence>MRTIIDTTAGAGDTGKAGGDKINGMTAELYPGRALAMGAAGMFAGAMTVCSFGTSHMTGSQGFGQTLAYTLQRHHDAYLTFDHRDVLTNVSNSTVVANRGASYATGQASSAHMVGPQLTQFNADVAAGYRYDLMFTDGGLYNDTPGDQAALDLAMTRTLQVITAFFNPDANAGTAAVVWGLFGMNPTLCQSWAAMWRRQEKLSGGRIRFVDTTRVLIDPQSSTPTTWAWRGGSANVLGSVTSDGTHLSHTGCRAVAAILAPVLLDLCPRRFPRGGSYVNSLYNPATLPYADVLGSGAAMLGTQGLDYVTGGGAFPGTIVGAGGQSSNNNTWGLSWNGGLNVTPSITTTADGRRQQTLTVSGSPTDGASITFSYKPVVSDVSNGDATRRFMAGMDLDIVGLTGLSMPSLYFGSPSFQSMPGPGTSAQNEGFPDNTTETLRLRLMRPIPLSGANPLMGVYIPFRAASNISGVINIHDPFWQLMERAA</sequence>
<accession>A0ABW4N9X8</accession>
<evidence type="ECO:0000313" key="1">
    <source>
        <dbReference type="EMBL" id="MFD1786957.1"/>
    </source>
</evidence>
<organism evidence="1 2">
    <name type="scientific">Sphingomonas floccifaciens</name>
    <dbReference type="NCBI Taxonomy" id="1844115"/>
    <lineage>
        <taxon>Bacteria</taxon>
        <taxon>Pseudomonadati</taxon>
        <taxon>Pseudomonadota</taxon>
        <taxon>Alphaproteobacteria</taxon>
        <taxon>Sphingomonadales</taxon>
        <taxon>Sphingomonadaceae</taxon>
        <taxon>Sphingomonas</taxon>
    </lineage>
</organism>
<dbReference type="SUPFAM" id="SSF52266">
    <property type="entry name" value="SGNH hydrolase"/>
    <property type="match status" value="1"/>
</dbReference>
<reference evidence="2" key="1">
    <citation type="journal article" date="2019" name="Int. J. Syst. Evol. Microbiol.">
        <title>The Global Catalogue of Microorganisms (GCM) 10K type strain sequencing project: providing services to taxonomists for standard genome sequencing and annotation.</title>
        <authorList>
            <consortium name="The Broad Institute Genomics Platform"/>
            <consortium name="The Broad Institute Genome Sequencing Center for Infectious Disease"/>
            <person name="Wu L."/>
            <person name="Ma J."/>
        </authorList>
    </citation>
    <scope>NUCLEOTIDE SEQUENCE [LARGE SCALE GENOMIC DNA]</scope>
    <source>
        <strain evidence="2">Q85</strain>
    </source>
</reference>
<name>A0ABW4N9X8_9SPHN</name>
<evidence type="ECO:0000313" key="2">
    <source>
        <dbReference type="Proteomes" id="UP001597283"/>
    </source>
</evidence>
<proteinExistence type="predicted"/>
<keyword evidence="2" id="KW-1185">Reference proteome</keyword>
<evidence type="ECO:0008006" key="3">
    <source>
        <dbReference type="Google" id="ProtNLM"/>
    </source>
</evidence>
<comment type="caution">
    <text evidence="1">The sequence shown here is derived from an EMBL/GenBank/DDBJ whole genome shotgun (WGS) entry which is preliminary data.</text>
</comment>
<dbReference type="Proteomes" id="UP001597283">
    <property type="component" value="Unassembled WGS sequence"/>
</dbReference>
<gene>
    <name evidence="1" type="ORF">ACFSC3_05165</name>
</gene>
<dbReference type="EMBL" id="JBHUFC010000002">
    <property type="protein sequence ID" value="MFD1786957.1"/>
    <property type="molecule type" value="Genomic_DNA"/>
</dbReference>
<protein>
    <recommendedName>
        <fullName evidence="3">SGNH/GDSL hydrolase family protein</fullName>
    </recommendedName>
</protein>